<keyword evidence="3" id="KW-0813">Transport</keyword>
<dbReference type="InterPro" id="IPR027417">
    <property type="entry name" value="P-loop_NTPase"/>
</dbReference>
<protein>
    <submittedName>
        <fullName evidence="9">ATP-binding cassette domain-containing protein</fullName>
    </submittedName>
</protein>
<dbReference type="Pfam" id="PF00005">
    <property type="entry name" value="ABC_tran"/>
    <property type="match status" value="1"/>
</dbReference>
<dbReference type="PANTHER" id="PTHR43166">
    <property type="entry name" value="AMINO ACID IMPORT ATP-BINDING PROTEIN"/>
    <property type="match status" value="1"/>
</dbReference>
<evidence type="ECO:0000256" key="2">
    <source>
        <dbReference type="ARBA" id="ARBA00005417"/>
    </source>
</evidence>
<keyword evidence="5" id="KW-0547">Nucleotide-binding</keyword>
<sequence>MQGSPTVPDGVPRADEAGSLVTLRGVSKHIGLVQVLNGIDLDLTDGQVTALLGPVGAGKSTLCRALAGSERIDSGSITVAGQPLRRRRRYAGTGAEGRGGVGPVADPGSLLAHRTVLQNVVHARRTGLLRRLGSTDGERRALALLERVGAAEYAAHYPWELSGERQQRVAIARALATAPRLVLVDEPTVLPPAGTAGMPEAAGMSGAAGEPEAGLSEAVEPPALPLLLRGLAADGLAVLVATGDPAFARCTADRVVFMEGGRIIEQGPPEEFFTTPRTVRARDFLSAAAKSS</sequence>
<evidence type="ECO:0000313" key="10">
    <source>
        <dbReference type="Proteomes" id="UP001592530"/>
    </source>
</evidence>
<dbReference type="RefSeq" id="WP_380557094.1">
    <property type="nucleotide sequence ID" value="NZ_JBHEZY010000014.1"/>
</dbReference>
<evidence type="ECO:0000256" key="4">
    <source>
        <dbReference type="ARBA" id="ARBA00022475"/>
    </source>
</evidence>
<gene>
    <name evidence="9" type="ORF">ACEZDB_28625</name>
</gene>
<dbReference type="Gene3D" id="3.40.50.300">
    <property type="entry name" value="P-loop containing nucleotide triphosphate hydrolases"/>
    <property type="match status" value="1"/>
</dbReference>
<evidence type="ECO:0000256" key="3">
    <source>
        <dbReference type="ARBA" id="ARBA00022448"/>
    </source>
</evidence>
<keyword evidence="7" id="KW-0472">Membrane</keyword>
<dbReference type="PROSITE" id="PS50893">
    <property type="entry name" value="ABC_TRANSPORTER_2"/>
    <property type="match status" value="1"/>
</dbReference>
<evidence type="ECO:0000256" key="6">
    <source>
        <dbReference type="ARBA" id="ARBA00022840"/>
    </source>
</evidence>
<dbReference type="PANTHER" id="PTHR43166:SF9">
    <property type="entry name" value="GLUTAMATE_ASPARTATE IMPORT ATP-BINDING PROTEIN GLTL"/>
    <property type="match status" value="1"/>
</dbReference>
<feature type="domain" description="ABC transporter" evidence="8">
    <location>
        <begin position="21"/>
        <end position="285"/>
    </location>
</feature>
<evidence type="ECO:0000313" key="9">
    <source>
        <dbReference type="EMBL" id="MFC1434612.1"/>
    </source>
</evidence>
<evidence type="ECO:0000256" key="1">
    <source>
        <dbReference type="ARBA" id="ARBA00004202"/>
    </source>
</evidence>
<dbReference type="Proteomes" id="UP001592530">
    <property type="component" value="Unassembled WGS sequence"/>
</dbReference>
<dbReference type="GO" id="GO:0005524">
    <property type="term" value="F:ATP binding"/>
    <property type="evidence" value="ECO:0007669"/>
    <property type="project" value="UniProtKB-KW"/>
</dbReference>
<evidence type="ECO:0000256" key="5">
    <source>
        <dbReference type="ARBA" id="ARBA00022741"/>
    </source>
</evidence>
<comment type="similarity">
    <text evidence="2">Belongs to the ABC transporter superfamily.</text>
</comment>
<dbReference type="EMBL" id="JBHEZY010000014">
    <property type="protein sequence ID" value="MFC1434612.1"/>
    <property type="molecule type" value="Genomic_DNA"/>
</dbReference>
<name>A0ABV6X904_9ACTN</name>
<organism evidence="9 10">
    <name type="scientific">Streptacidiphilus alkalitolerans</name>
    <dbReference type="NCBI Taxonomy" id="3342712"/>
    <lineage>
        <taxon>Bacteria</taxon>
        <taxon>Bacillati</taxon>
        <taxon>Actinomycetota</taxon>
        <taxon>Actinomycetes</taxon>
        <taxon>Kitasatosporales</taxon>
        <taxon>Streptomycetaceae</taxon>
        <taxon>Streptacidiphilus</taxon>
    </lineage>
</organism>
<dbReference type="InterPro" id="IPR003439">
    <property type="entry name" value="ABC_transporter-like_ATP-bd"/>
</dbReference>
<evidence type="ECO:0000256" key="7">
    <source>
        <dbReference type="ARBA" id="ARBA00023136"/>
    </source>
</evidence>
<accession>A0ABV6X904</accession>
<dbReference type="InterPro" id="IPR003593">
    <property type="entry name" value="AAA+_ATPase"/>
</dbReference>
<keyword evidence="4" id="KW-1003">Cell membrane</keyword>
<dbReference type="SUPFAM" id="SSF52540">
    <property type="entry name" value="P-loop containing nucleoside triphosphate hydrolases"/>
    <property type="match status" value="1"/>
</dbReference>
<reference evidence="9 10" key="1">
    <citation type="submission" date="2024-09" db="EMBL/GenBank/DDBJ databases">
        <authorList>
            <person name="Lee S.D."/>
        </authorList>
    </citation>
    <scope>NUCLEOTIDE SEQUENCE [LARGE SCALE GENOMIC DNA]</scope>
    <source>
        <strain evidence="9 10">N1-3</strain>
    </source>
</reference>
<evidence type="ECO:0000259" key="8">
    <source>
        <dbReference type="PROSITE" id="PS50893"/>
    </source>
</evidence>
<dbReference type="InterPro" id="IPR050086">
    <property type="entry name" value="MetN_ABC_transporter-like"/>
</dbReference>
<keyword evidence="6 9" id="KW-0067">ATP-binding</keyword>
<comment type="caution">
    <text evidence="9">The sequence shown here is derived from an EMBL/GenBank/DDBJ whole genome shotgun (WGS) entry which is preliminary data.</text>
</comment>
<proteinExistence type="inferred from homology"/>
<comment type="subcellular location">
    <subcellularLocation>
        <location evidence="1">Cell membrane</location>
        <topology evidence="1">Peripheral membrane protein</topology>
    </subcellularLocation>
</comment>
<dbReference type="SMART" id="SM00382">
    <property type="entry name" value="AAA"/>
    <property type="match status" value="1"/>
</dbReference>